<dbReference type="Pfam" id="PF25944">
    <property type="entry name" value="Beta-barrel_RND"/>
    <property type="match status" value="1"/>
</dbReference>
<evidence type="ECO:0000259" key="6">
    <source>
        <dbReference type="Pfam" id="PF25917"/>
    </source>
</evidence>
<dbReference type="Gene3D" id="2.40.30.170">
    <property type="match status" value="1"/>
</dbReference>
<dbReference type="PANTHER" id="PTHR30158:SF3">
    <property type="entry name" value="MULTIDRUG EFFLUX PUMP SUBUNIT ACRA-RELATED"/>
    <property type="match status" value="1"/>
</dbReference>
<dbReference type="Pfam" id="PF25876">
    <property type="entry name" value="HH_MFP_RND"/>
    <property type="match status" value="1"/>
</dbReference>
<sequence>MTISNSPFRLAILFALFGTLAACSDSEEQAAAAPAAPPPAVSFIETKPEALPITNDLPGRISPTRIAEVRPRVSGIVVERVFEQGSTVKEGDVLYRIDPASFEVQLASAEATLQRAKSVQLQARQTSDRQTELNSRRITSTQQRDDAVALLAQADADVAVAQAGVDAAKLNLAYSEVKAPISGRIGRALITEGALVNSTEILATIQQLDPVYVDFTQSSSDLLDLRKAVASGTLESPGPDQALIRMQFDDGRQYPQEGRLLFSEATVDQSTGQVTLRAEIPNPNGDLLPGMYVRVMIEQGIQPAAIAVPQQAVQRNTGGQSQLYVLNDKDEAELRIVQSGRTIGERVVIAEGLDAGERVIVEGFQKVRPGAPVTAEPWKPEDGKAAADAAAQKTAS</sequence>
<feature type="domain" description="Multidrug resistance protein MdtA-like beta-barrel" evidence="7">
    <location>
        <begin position="210"/>
        <end position="300"/>
    </location>
</feature>
<dbReference type="Gene3D" id="2.40.420.20">
    <property type="match status" value="1"/>
</dbReference>
<protein>
    <submittedName>
        <fullName evidence="9">Efflux RND transporter periplasmic adaptor subunit</fullName>
    </submittedName>
</protein>
<feature type="domain" description="Multidrug resistance protein MdtA-like alpha-helical hairpin" evidence="5">
    <location>
        <begin position="105"/>
        <end position="175"/>
    </location>
</feature>
<feature type="region of interest" description="Disordered" evidence="3">
    <location>
        <begin position="370"/>
        <end position="396"/>
    </location>
</feature>
<comment type="similarity">
    <text evidence="2">Belongs to the membrane fusion protein (MFP) (TC 8.A.1) family.</text>
</comment>
<feature type="domain" description="Multidrug resistance protein MdtA-like barrel-sandwich hybrid" evidence="6">
    <location>
        <begin position="65"/>
        <end position="201"/>
    </location>
</feature>
<dbReference type="Pfam" id="PF25967">
    <property type="entry name" value="RND-MFP_C"/>
    <property type="match status" value="1"/>
</dbReference>
<gene>
    <name evidence="9" type="ORF">JYU29_06070</name>
</gene>
<organism evidence="9 10">
    <name type="scientific">Tianweitania aestuarii</name>
    <dbReference type="NCBI Taxonomy" id="2814886"/>
    <lineage>
        <taxon>Bacteria</taxon>
        <taxon>Pseudomonadati</taxon>
        <taxon>Pseudomonadota</taxon>
        <taxon>Alphaproteobacteria</taxon>
        <taxon>Hyphomicrobiales</taxon>
        <taxon>Phyllobacteriaceae</taxon>
        <taxon>Tianweitania</taxon>
    </lineage>
</organism>
<dbReference type="Gene3D" id="2.40.50.100">
    <property type="match status" value="1"/>
</dbReference>
<dbReference type="RefSeq" id="WP_213983801.1">
    <property type="nucleotide sequence ID" value="NZ_JAFMNX010000001.1"/>
</dbReference>
<evidence type="ECO:0000256" key="3">
    <source>
        <dbReference type="SAM" id="MobiDB-lite"/>
    </source>
</evidence>
<dbReference type="SUPFAM" id="SSF111369">
    <property type="entry name" value="HlyD-like secretion proteins"/>
    <property type="match status" value="1"/>
</dbReference>
<dbReference type="NCBIfam" id="TIGR01730">
    <property type="entry name" value="RND_mfp"/>
    <property type="match status" value="1"/>
</dbReference>
<feature type="compositionally biased region" description="Low complexity" evidence="3">
    <location>
        <begin position="386"/>
        <end position="396"/>
    </location>
</feature>
<dbReference type="EMBL" id="JAFMNX010000001">
    <property type="protein sequence ID" value="MBS9720251.1"/>
    <property type="molecule type" value="Genomic_DNA"/>
</dbReference>
<comment type="caution">
    <text evidence="9">The sequence shown here is derived from an EMBL/GenBank/DDBJ whole genome shotgun (WGS) entry which is preliminary data.</text>
</comment>
<dbReference type="PANTHER" id="PTHR30158">
    <property type="entry name" value="ACRA/E-RELATED COMPONENT OF DRUG EFFLUX TRANSPORTER"/>
    <property type="match status" value="1"/>
</dbReference>
<dbReference type="Gene3D" id="1.10.287.470">
    <property type="entry name" value="Helix hairpin bin"/>
    <property type="match status" value="1"/>
</dbReference>
<dbReference type="InterPro" id="IPR006143">
    <property type="entry name" value="RND_pump_MFP"/>
</dbReference>
<dbReference type="Proteomes" id="UP001297272">
    <property type="component" value="Unassembled WGS sequence"/>
</dbReference>
<evidence type="ECO:0000259" key="7">
    <source>
        <dbReference type="Pfam" id="PF25944"/>
    </source>
</evidence>
<reference evidence="9 10" key="1">
    <citation type="submission" date="2021-03" db="EMBL/GenBank/DDBJ databases">
        <title>Tianweitania aestuarii sp. nov., isolated from a tidal flat.</title>
        <authorList>
            <person name="Park S."/>
            <person name="Yoon J.-H."/>
        </authorList>
    </citation>
    <scope>NUCLEOTIDE SEQUENCE [LARGE SCALE GENOMIC DNA]</scope>
    <source>
        <strain evidence="9 10">BSSL-BM11</strain>
    </source>
</reference>
<feature type="chain" id="PRO_5046425748" evidence="4">
    <location>
        <begin position="22"/>
        <end position="396"/>
    </location>
</feature>
<evidence type="ECO:0000256" key="4">
    <source>
        <dbReference type="SAM" id="SignalP"/>
    </source>
</evidence>
<dbReference type="InterPro" id="IPR058626">
    <property type="entry name" value="MdtA-like_b-barrel"/>
</dbReference>
<keyword evidence="10" id="KW-1185">Reference proteome</keyword>
<proteinExistence type="inferred from homology"/>
<accession>A0ABS5RTB4</accession>
<dbReference type="InterPro" id="IPR058627">
    <property type="entry name" value="MdtA-like_C"/>
</dbReference>
<evidence type="ECO:0000256" key="2">
    <source>
        <dbReference type="ARBA" id="ARBA00009477"/>
    </source>
</evidence>
<dbReference type="Pfam" id="PF25917">
    <property type="entry name" value="BSH_RND"/>
    <property type="match status" value="1"/>
</dbReference>
<evidence type="ECO:0000259" key="5">
    <source>
        <dbReference type="Pfam" id="PF25876"/>
    </source>
</evidence>
<evidence type="ECO:0000313" key="9">
    <source>
        <dbReference type="EMBL" id="MBS9720251.1"/>
    </source>
</evidence>
<keyword evidence="4" id="KW-0732">Signal</keyword>
<dbReference type="InterPro" id="IPR058625">
    <property type="entry name" value="MdtA-like_BSH"/>
</dbReference>
<name>A0ABS5RTB4_9HYPH</name>
<dbReference type="InterPro" id="IPR058624">
    <property type="entry name" value="MdtA-like_HH"/>
</dbReference>
<evidence type="ECO:0000259" key="8">
    <source>
        <dbReference type="Pfam" id="PF25967"/>
    </source>
</evidence>
<feature type="domain" description="Multidrug resistance protein MdtA-like C-terminal permuted SH3" evidence="8">
    <location>
        <begin position="305"/>
        <end position="366"/>
    </location>
</feature>
<comment type="subcellular location">
    <subcellularLocation>
        <location evidence="1">Cell envelope</location>
    </subcellularLocation>
</comment>
<feature type="signal peptide" evidence="4">
    <location>
        <begin position="1"/>
        <end position="21"/>
    </location>
</feature>
<evidence type="ECO:0000256" key="1">
    <source>
        <dbReference type="ARBA" id="ARBA00004196"/>
    </source>
</evidence>
<evidence type="ECO:0000313" key="10">
    <source>
        <dbReference type="Proteomes" id="UP001297272"/>
    </source>
</evidence>